<dbReference type="OrthoDB" id="5314997at2759"/>
<protein>
    <submittedName>
        <fullName evidence="2">Uncharacterized protein</fullName>
    </submittedName>
</protein>
<dbReference type="EMBL" id="ML976688">
    <property type="protein sequence ID" value="KAF1972234.1"/>
    <property type="molecule type" value="Genomic_DNA"/>
</dbReference>
<gene>
    <name evidence="2" type="ORF">BU23DRAFT_569236</name>
</gene>
<feature type="region of interest" description="Disordered" evidence="1">
    <location>
        <begin position="1"/>
        <end position="34"/>
    </location>
</feature>
<name>A0A6A5V5A7_9PLEO</name>
<evidence type="ECO:0000256" key="1">
    <source>
        <dbReference type="SAM" id="MobiDB-lite"/>
    </source>
</evidence>
<accession>A0A6A5V5A7</accession>
<keyword evidence="3" id="KW-1185">Reference proteome</keyword>
<feature type="compositionally biased region" description="Low complexity" evidence="1">
    <location>
        <begin position="14"/>
        <end position="28"/>
    </location>
</feature>
<evidence type="ECO:0000313" key="3">
    <source>
        <dbReference type="Proteomes" id="UP000800036"/>
    </source>
</evidence>
<dbReference type="Proteomes" id="UP000800036">
    <property type="component" value="Unassembled WGS sequence"/>
</dbReference>
<sequence>MKRNHGYPAHAFPATKRQQTAAAGGQRADVGDTHQQVPKALPEQHLIQSTSESSQEHATEDSIISANRGFTVSDCGSSQSLSLGGSRSEDMSTEFYYTDKNGHLSVSWTLLASNAMAIVSLDPSSKFWTRLDQSCISTTPGTETNAMSDTTALVPLAPMPLFSPGSEAIDPAVPQFRFFDLNKDVRLMVYDCFTVEVNLIAGGLTLLLSVKFRIGEGHFCGAVRKMIEEGVELDEIEQPSLKREGNEGKLGAFVRTLVVEPYTEMLALGRNSALNLAV</sequence>
<proteinExistence type="predicted"/>
<dbReference type="AlphaFoldDB" id="A0A6A5V5A7"/>
<reference evidence="2" key="1">
    <citation type="journal article" date="2020" name="Stud. Mycol.">
        <title>101 Dothideomycetes genomes: a test case for predicting lifestyles and emergence of pathogens.</title>
        <authorList>
            <person name="Haridas S."/>
            <person name="Albert R."/>
            <person name="Binder M."/>
            <person name="Bloem J."/>
            <person name="Labutti K."/>
            <person name="Salamov A."/>
            <person name="Andreopoulos B."/>
            <person name="Baker S."/>
            <person name="Barry K."/>
            <person name="Bills G."/>
            <person name="Bluhm B."/>
            <person name="Cannon C."/>
            <person name="Castanera R."/>
            <person name="Culley D."/>
            <person name="Daum C."/>
            <person name="Ezra D."/>
            <person name="Gonzalez J."/>
            <person name="Henrissat B."/>
            <person name="Kuo A."/>
            <person name="Liang C."/>
            <person name="Lipzen A."/>
            <person name="Lutzoni F."/>
            <person name="Magnuson J."/>
            <person name="Mondo S."/>
            <person name="Nolan M."/>
            <person name="Ohm R."/>
            <person name="Pangilinan J."/>
            <person name="Park H.-J."/>
            <person name="Ramirez L."/>
            <person name="Alfaro M."/>
            <person name="Sun H."/>
            <person name="Tritt A."/>
            <person name="Yoshinaga Y."/>
            <person name="Zwiers L.-H."/>
            <person name="Turgeon B."/>
            <person name="Goodwin S."/>
            <person name="Spatafora J."/>
            <person name="Crous P."/>
            <person name="Grigoriev I."/>
        </authorList>
    </citation>
    <scope>NUCLEOTIDE SEQUENCE</scope>
    <source>
        <strain evidence="2">CBS 107.79</strain>
    </source>
</reference>
<evidence type="ECO:0000313" key="2">
    <source>
        <dbReference type="EMBL" id="KAF1972234.1"/>
    </source>
</evidence>
<organism evidence="2 3">
    <name type="scientific">Bimuria novae-zelandiae CBS 107.79</name>
    <dbReference type="NCBI Taxonomy" id="1447943"/>
    <lineage>
        <taxon>Eukaryota</taxon>
        <taxon>Fungi</taxon>
        <taxon>Dikarya</taxon>
        <taxon>Ascomycota</taxon>
        <taxon>Pezizomycotina</taxon>
        <taxon>Dothideomycetes</taxon>
        <taxon>Pleosporomycetidae</taxon>
        <taxon>Pleosporales</taxon>
        <taxon>Massarineae</taxon>
        <taxon>Didymosphaeriaceae</taxon>
        <taxon>Bimuria</taxon>
    </lineage>
</organism>